<evidence type="ECO:0000313" key="2">
    <source>
        <dbReference type="EMBL" id="KAK3051494.1"/>
    </source>
</evidence>
<proteinExistence type="predicted"/>
<feature type="compositionally biased region" description="Basic and acidic residues" evidence="1">
    <location>
        <begin position="1"/>
        <end position="10"/>
    </location>
</feature>
<dbReference type="PANTHER" id="PTHR36576:SF1">
    <property type="entry name" value="UPF0654 PROTEIN C11D3.01C-RELATED"/>
    <property type="match status" value="1"/>
</dbReference>
<feature type="compositionally biased region" description="Basic and acidic residues" evidence="1">
    <location>
        <begin position="27"/>
        <end position="54"/>
    </location>
</feature>
<dbReference type="InterPro" id="IPR052670">
    <property type="entry name" value="UPF0654_domain"/>
</dbReference>
<evidence type="ECO:0000256" key="1">
    <source>
        <dbReference type="SAM" id="MobiDB-lite"/>
    </source>
</evidence>
<comment type="caution">
    <text evidence="2">The sequence shown here is derived from an EMBL/GenBank/DDBJ whole genome shotgun (WGS) entry which is preliminary data.</text>
</comment>
<keyword evidence="3" id="KW-1185">Reference proteome</keyword>
<feature type="region of interest" description="Disordered" evidence="1">
    <location>
        <begin position="1"/>
        <end position="98"/>
    </location>
</feature>
<sequence>MSDITPEDRSNAATGHKANLSNPSTSEESKQNSRQALKELGGEDAFYGKDKQGDDAPAAGMGNDGNVLGGHKATLSNPNSSEEAKAHSKQVLKDAGAQ</sequence>
<accession>A0AAJ0DCN0</accession>
<evidence type="ECO:0008006" key="4">
    <source>
        <dbReference type="Google" id="ProtNLM"/>
    </source>
</evidence>
<organism evidence="2 3">
    <name type="scientific">Extremus antarcticus</name>
    <dbReference type="NCBI Taxonomy" id="702011"/>
    <lineage>
        <taxon>Eukaryota</taxon>
        <taxon>Fungi</taxon>
        <taxon>Dikarya</taxon>
        <taxon>Ascomycota</taxon>
        <taxon>Pezizomycotina</taxon>
        <taxon>Dothideomycetes</taxon>
        <taxon>Dothideomycetidae</taxon>
        <taxon>Mycosphaerellales</taxon>
        <taxon>Extremaceae</taxon>
        <taxon>Extremus</taxon>
    </lineage>
</organism>
<dbReference type="Pfam" id="PF10346">
    <property type="entry name" value="Con-6"/>
    <property type="match status" value="2"/>
</dbReference>
<dbReference type="PANTHER" id="PTHR36576">
    <property type="entry name" value="UPF0654 PROTEIN C11D3.01C-RELATED"/>
    <property type="match status" value="1"/>
</dbReference>
<protein>
    <recommendedName>
        <fullName evidence="4">Conidiation-specific protein 6</fullName>
    </recommendedName>
</protein>
<evidence type="ECO:0000313" key="3">
    <source>
        <dbReference type="Proteomes" id="UP001271007"/>
    </source>
</evidence>
<dbReference type="AlphaFoldDB" id="A0AAJ0DCN0"/>
<dbReference type="EMBL" id="JAWDJX010000026">
    <property type="protein sequence ID" value="KAK3051494.1"/>
    <property type="molecule type" value="Genomic_DNA"/>
</dbReference>
<name>A0AAJ0DCN0_9PEZI</name>
<gene>
    <name evidence="2" type="ORF">LTR09_007517</name>
</gene>
<reference evidence="2" key="1">
    <citation type="submission" date="2023-04" db="EMBL/GenBank/DDBJ databases">
        <title>Black Yeasts Isolated from many extreme environments.</title>
        <authorList>
            <person name="Coleine C."/>
            <person name="Stajich J.E."/>
            <person name="Selbmann L."/>
        </authorList>
    </citation>
    <scope>NUCLEOTIDE SEQUENCE</scope>
    <source>
        <strain evidence="2">CCFEE 5312</strain>
    </source>
</reference>
<dbReference type="Proteomes" id="UP001271007">
    <property type="component" value="Unassembled WGS sequence"/>
</dbReference>
<dbReference type="InterPro" id="IPR018824">
    <property type="entry name" value="Conidiation-specific_6"/>
</dbReference>
<dbReference type="GO" id="GO:0005737">
    <property type="term" value="C:cytoplasm"/>
    <property type="evidence" value="ECO:0007669"/>
    <property type="project" value="TreeGrafter"/>
</dbReference>